<dbReference type="HOGENOM" id="CLU_1788659_0_0_1"/>
<evidence type="ECO:0000313" key="3">
    <source>
        <dbReference type="Proteomes" id="UP000014760"/>
    </source>
</evidence>
<organism evidence="1">
    <name type="scientific">Capitella teleta</name>
    <name type="common">Polychaete worm</name>
    <dbReference type="NCBI Taxonomy" id="283909"/>
    <lineage>
        <taxon>Eukaryota</taxon>
        <taxon>Metazoa</taxon>
        <taxon>Spiralia</taxon>
        <taxon>Lophotrochozoa</taxon>
        <taxon>Annelida</taxon>
        <taxon>Polychaeta</taxon>
        <taxon>Sedentaria</taxon>
        <taxon>Scolecida</taxon>
        <taxon>Capitellidae</taxon>
        <taxon>Capitella</taxon>
    </lineage>
</organism>
<evidence type="ECO:0008006" key="4">
    <source>
        <dbReference type="Google" id="ProtNLM"/>
    </source>
</evidence>
<dbReference type="EnsemblMetazoa" id="CapteT201205">
    <property type="protein sequence ID" value="CapteP201205"/>
    <property type="gene ID" value="CapteG201205"/>
</dbReference>
<keyword evidence="3" id="KW-1185">Reference proteome</keyword>
<evidence type="ECO:0000313" key="2">
    <source>
        <dbReference type="EnsemblMetazoa" id="CapteP201205"/>
    </source>
</evidence>
<gene>
    <name evidence="1" type="ORF">CAPTEDRAFT_201205</name>
</gene>
<protein>
    <recommendedName>
        <fullName evidence="4">Reverse transcriptase zinc-binding domain-containing protein</fullName>
    </recommendedName>
</protein>
<name>R7V4K8_CAPTE</name>
<reference evidence="2" key="3">
    <citation type="submission" date="2015-06" db="UniProtKB">
        <authorList>
            <consortium name="EnsemblMetazoa"/>
        </authorList>
    </citation>
    <scope>IDENTIFICATION</scope>
</reference>
<reference evidence="3" key="1">
    <citation type="submission" date="2012-12" db="EMBL/GenBank/DDBJ databases">
        <authorList>
            <person name="Hellsten U."/>
            <person name="Grimwood J."/>
            <person name="Chapman J.A."/>
            <person name="Shapiro H."/>
            <person name="Aerts A."/>
            <person name="Otillar R.P."/>
            <person name="Terry A.Y."/>
            <person name="Boore J.L."/>
            <person name="Simakov O."/>
            <person name="Marletaz F."/>
            <person name="Cho S.-J."/>
            <person name="Edsinger-Gonzales E."/>
            <person name="Havlak P."/>
            <person name="Kuo D.-H."/>
            <person name="Larsson T."/>
            <person name="Lv J."/>
            <person name="Arendt D."/>
            <person name="Savage R."/>
            <person name="Osoegawa K."/>
            <person name="de Jong P."/>
            <person name="Lindberg D.R."/>
            <person name="Seaver E.C."/>
            <person name="Weisblat D.A."/>
            <person name="Putnam N.H."/>
            <person name="Grigoriev I.V."/>
            <person name="Rokhsar D.S."/>
        </authorList>
    </citation>
    <scope>NUCLEOTIDE SEQUENCE</scope>
    <source>
        <strain evidence="3">I ESC-2004</strain>
    </source>
</reference>
<dbReference type="AlphaFoldDB" id="R7V4K8"/>
<sequence>MCKIQDIGGRPSEREREINKIRSSTRTKYQTYILKMNPELERHAMYDNNISELHRRSTARFRLFLHNLAIERGRWTRKPAEQRLCSSCGVVQDEQHALRDFCINSDERQHLMTQRPLNLMLPTFFNDEDIAVMTKFCHVFTKKFM</sequence>
<dbReference type="Proteomes" id="UP000014760">
    <property type="component" value="Unassembled WGS sequence"/>
</dbReference>
<proteinExistence type="predicted"/>
<accession>R7V4K8</accession>
<dbReference type="OrthoDB" id="3021454at2759"/>
<dbReference type="EMBL" id="KB295031">
    <property type="protein sequence ID" value="ELU13778.1"/>
    <property type="molecule type" value="Genomic_DNA"/>
</dbReference>
<dbReference type="EMBL" id="AMQN01039135">
    <property type="status" value="NOT_ANNOTATED_CDS"/>
    <property type="molecule type" value="Genomic_DNA"/>
</dbReference>
<evidence type="ECO:0000313" key="1">
    <source>
        <dbReference type="EMBL" id="ELU13778.1"/>
    </source>
</evidence>
<reference evidence="1 3" key="2">
    <citation type="journal article" date="2013" name="Nature">
        <title>Insights into bilaterian evolution from three spiralian genomes.</title>
        <authorList>
            <person name="Simakov O."/>
            <person name="Marletaz F."/>
            <person name="Cho S.J."/>
            <person name="Edsinger-Gonzales E."/>
            <person name="Havlak P."/>
            <person name="Hellsten U."/>
            <person name="Kuo D.H."/>
            <person name="Larsson T."/>
            <person name="Lv J."/>
            <person name="Arendt D."/>
            <person name="Savage R."/>
            <person name="Osoegawa K."/>
            <person name="de Jong P."/>
            <person name="Grimwood J."/>
            <person name="Chapman J.A."/>
            <person name="Shapiro H."/>
            <person name="Aerts A."/>
            <person name="Otillar R.P."/>
            <person name="Terry A.Y."/>
            <person name="Boore J.L."/>
            <person name="Grigoriev I.V."/>
            <person name="Lindberg D.R."/>
            <person name="Seaver E.C."/>
            <person name="Weisblat D.A."/>
            <person name="Putnam N.H."/>
            <person name="Rokhsar D.S."/>
        </authorList>
    </citation>
    <scope>NUCLEOTIDE SEQUENCE</scope>
    <source>
        <strain evidence="1 3">I ESC-2004</strain>
    </source>
</reference>